<feature type="compositionally biased region" description="Basic residues" evidence="1">
    <location>
        <begin position="1"/>
        <end position="22"/>
    </location>
</feature>
<protein>
    <recommendedName>
        <fullName evidence="3">Transcription factor CBF/NF-Y/archaeal histone domain-containing protein</fullName>
    </recommendedName>
</protein>
<organism evidence="2">
    <name type="scientific">marine sediment metagenome</name>
    <dbReference type="NCBI Taxonomy" id="412755"/>
    <lineage>
        <taxon>unclassified sequences</taxon>
        <taxon>metagenomes</taxon>
        <taxon>ecological metagenomes</taxon>
    </lineage>
</organism>
<sequence>MVKSKSKSKSKKRKPKSKKRKHVETLDSKSHEKQQEEKKERDPFIKDKHLSKNSLKKILRRSGVTHIERSVLDYMRIITEDIADQLCYDSLMILKSQSPMNSLDKGKKTIKKSDVIHAFKKQKIISNYYG</sequence>
<feature type="region of interest" description="Disordered" evidence="1">
    <location>
        <begin position="1"/>
        <end position="48"/>
    </location>
</feature>
<evidence type="ECO:0008006" key="3">
    <source>
        <dbReference type="Google" id="ProtNLM"/>
    </source>
</evidence>
<proteinExistence type="predicted"/>
<reference evidence="2" key="1">
    <citation type="journal article" date="2015" name="Nature">
        <title>Complex archaea that bridge the gap between prokaryotes and eukaryotes.</title>
        <authorList>
            <person name="Spang A."/>
            <person name="Saw J.H."/>
            <person name="Jorgensen S.L."/>
            <person name="Zaremba-Niedzwiedzka K."/>
            <person name="Martijn J."/>
            <person name="Lind A.E."/>
            <person name="van Eijk R."/>
            <person name="Schleper C."/>
            <person name="Guy L."/>
            <person name="Ettema T.J."/>
        </authorList>
    </citation>
    <scope>NUCLEOTIDE SEQUENCE</scope>
</reference>
<dbReference type="GO" id="GO:0046982">
    <property type="term" value="F:protein heterodimerization activity"/>
    <property type="evidence" value="ECO:0007669"/>
    <property type="project" value="InterPro"/>
</dbReference>
<evidence type="ECO:0000313" key="2">
    <source>
        <dbReference type="EMBL" id="KKK59395.1"/>
    </source>
</evidence>
<dbReference type="EMBL" id="LAZR01063499">
    <property type="protein sequence ID" value="KKK59395.1"/>
    <property type="molecule type" value="Genomic_DNA"/>
</dbReference>
<dbReference type="Gene3D" id="1.10.20.10">
    <property type="entry name" value="Histone, subunit A"/>
    <property type="match status" value="1"/>
</dbReference>
<name>A0A0F8XEN9_9ZZZZ</name>
<dbReference type="InterPro" id="IPR009072">
    <property type="entry name" value="Histone-fold"/>
</dbReference>
<dbReference type="SUPFAM" id="SSF47113">
    <property type="entry name" value="Histone-fold"/>
    <property type="match status" value="1"/>
</dbReference>
<feature type="compositionally biased region" description="Basic and acidic residues" evidence="1">
    <location>
        <begin position="23"/>
        <end position="48"/>
    </location>
</feature>
<evidence type="ECO:0000256" key="1">
    <source>
        <dbReference type="SAM" id="MobiDB-lite"/>
    </source>
</evidence>
<dbReference type="AlphaFoldDB" id="A0A0F8XEN9"/>
<accession>A0A0F8XEN9</accession>
<comment type="caution">
    <text evidence="2">The sequence shown here is derived from an EMBL/GenBank/DDBJ whole genome shotgun (WGS) entry which is preliminary data.</text>
</comment>
<gene>
    <name evidence="2" type="ORF">LCGC14_3034820</name>
</gene>